<organism evidence="1 2">
    <name type="scientific">Fusarium piperis</name>
    <dbReference type="NCBI Taxonomy" id="1435070"/>
    <lineage>
        <taxon>Eukaryota</taxon>
        <taxon>Fungi</taxon>
        <taxon>Dikarya</taxon>
        <taxon>Ascomycota</taxon>
        <taxon>Pezizomycotina</taxon>
        <taxon>Sordariomycetes</taxon>
        <taxon>Hypocreomycetidae</taxon>
        <taxon>Hypocreales</taxon>
        <taxon>Nectriaceae</taxon>
        <taxon>Fusarium</taxon>
        <taxon>Fusarium solani species complex</taxon>
    </lineage>
</organism>
<proteinExistence type="predicted"/>
<dbReference type="AlphaFoldDB" id="A0A9W8WN31"/>
<protein>
    <submittedName>
        <fullName evidence="1">CSG1/SUR1-like protein</fullName>
    </submittedName>
</protein>
<dbReference type="Proteomes" id="UP001140502">
    <property type="component" value="Unassembled WGS sequence"/>
</dbReference>
<comment type="caution">
    <text evidence="1">The sequence shown here is derived from an EMBL/GenBank/DDBJ whole genome shotgun (WGS) entry which is preliminary data.</text>
</comment>
<evidence type="ECO:0000313" key="2">
    <source>
        <dbReference type="Proteomes" id="UP001140502"/>
    </source>
</evidence>
<evidence type="ECO:0000313" key="1">
    <source>
        <dbReference type="EMBL" id="KAJ4329051.1"/>
    </source>
</evidence>
<reference evidence="1" key="1">
    <citation type="submission" date="2022-10" db="EMBL/GenBank/DDBJ databases">
        <title>Tapping the CABI collections for fungal endophytes: first genome assemblies for Collariella, Neodidymelliopsis, Ascochyta clinopodiicola, Didymella pomorum, Didymosphaeria variabile, Neocosmospora piperis and Neocucurbitaria cava.</title>
        <authorList>
            <person name="Hill R."/>
        </authorList>
    </citation>
    <scope>NUCLEOTIDE SEQUENCE</scope>
    <source>
        <strain evidence="1">IMI 366586</strain>
    </source>
</reference>
<dbReference type="OrthoDB" id="3647at2759"/>
<sequence length="66" mass="7640">MFSPHVNVTLEDQAEPVHSSTQIPRILHQTCKNQTIPEIWAEPQKSCLKAYSNFEYKQNLITALDR</sequence>
<dbReference type="EMBL" id="JAPEUR010000004">
    <property type="protein sequence ID" value="KAJ4329051.1"/>
    <property type="molecule type" value="Genomic_DNA"/>
</dbReference>
<name>A0A9W8WN31_9HYPO</name>
<accession>A0A9W8WN31</accession>
<gene>
    <name evidence="1" type="primary">CSH1_1</name>
    <name evidence="1" type="ORF">N0V84_000402</name>
</gene>
<keyword evidence="2" id="KW-1185">Reference proteome</keyword>